<reference evidence="3" key="1">
    <citation type="submission" date="2023-08" db="EMBL/GenBank/DDBJ databases">
        <authorList>
            <person name="Chen Y."/>
            <person name="Shah S."/>
            <person name="Dougan E. K."/>
            <person name="Thang M."/>
            <person name="Chan C."/>
        </authorList>
    </citation>
    <scope>NUCLEOTIDE SEQUENCE</scope>
</reference>
<feature type="compositionally biased region" description="Polar residues" evidence="2">
    <location>
        <begin position="735"/>
        <end position="744"/>
    </location>
</feature>
<keyword evidence="4" id="KW-1185">Reference proteome</keyword>
<protein>
    <submittedName>
        <fullName evidence="3">Uncharacterized protein</fullName>
    </submittedName>
</protein>
<dbReference type="AlphaFoldDB" id="A0AA36IHT8"/>
<feature type="coiled-coil region" evidence="1">
    <location>
        <begin position="535"/>
        <end position="565"/>
    </location>
</feature>
<proteinExistence type="predicted"/>
<sequence length="804" mass="87566">MAWFSGVIQDVRQRGSGLRERVREHTKALRVSNGVGVGSEKSANGFLPAEEAERRIEHEAARLRECAAASEVLERWLVLLRTAPRRYTDAGQALSFKQVFLRSHGLEFALDASARSPELRRALRSYALAAPARWPESCPPPMAFARAFVALLWATVGPTELWLQPLATLLSWEQVPKGAQGTVGLAAAGCHTWLVQLLVARRLCWQASDVADRETDLLAMEESTLKAMEIDEGDPGDLPSELRALSKLSSASATAETLLERRCVLAEDLKKAMVAEQERATQYRGTISSVVSAAKSLANSVTSGSANADGLSERRAQLSSRAEGLKELLTQLPDEAQLSQEIAAAEEVQRELLKQLEQNKEHLDGLRRAREERRKEEERLTAALNCTEQKMVSQLAEEDTARQQSEATQRLAFAVADVAKQLQEPESDRTAEAKLSSVEVRNRAAEQSLALKLATHEVKRLRKAEEVGKKASNLAQEKLAHAEVDQAEARQLWQVLRRSCQELRACRSEKLLSALEEQGEEGEAGQLASEIRSHLQGCQQLLASLEAAMQALDNLDVEKENWEVVEEPPAEAFLFAADERDAPSWDAGVKSLFQGLFPRGGTPSGAETSADDPFLLEGIEARGRPRAREVVVETTVGQRGYGSTTASFEDLERLKAGERIPGGAGTGLGGVNCVDAHRVEPSQAQTVAEEGADRVDSKPSQQVQTAAEQGDRVDSEPTQQVQTAAEEGADRVDSKPSQQVQTAEQGDRVDSEPTQQVQTAAEEGADRVDSEPSQQVQTAAEEGADPRHKPVPICGEAEGPVGRK</sequence>
<evidence type="ECO:0000256" key="2">
    <source>
        <dbReference type="SAM" id="MobiDB-lite"/>
    </source>
</evidence>
<organism evidence="3 4">
    <name type="scientific">Effrenium voratum</name>
    <dbReference type="NCBI Taxonomy" id="2562239"/>
    <lineage>
        <taxon>Eukaryota</taxon>
        <taxon>Sar</taxon>
        <taxon>Alveolata</taxon>
        <taxon>Dinophyceae</taxon>
        <taxon>Suessiales</taxon>
        <taxon>Symbiodiniaceae</taxon>
        <taxon>Effrenium</taxon>
    </lineage>
</organism>
<evidence type="ECO:0000256" key="1">
    <source>
        <dbReference type="SAM" id="Coils"/>
    </source>
</evidence>
<gene>
    <name evidence="3" type="ORF">EVOR1521_LOCUS13847</name>
</gene>
<accession>A0AA36IHT8</accession>
<dbReference type="EMBL" id="CAUJNA010001591">
    <property type="protein sequence ID" value="CAJ1387859.1"/>
    <property type="molecule type" value="Genomic_DNA"/>
</dbReference>
<feature type="coiled-coil region" evidence="1">
    <location>
        <begin position="308"/>
        <end position="386"/>
    </location>
</feature>
<keyword evidence="1" id="KW-0175">Coiled coil</keyword>
<evidence type="ECO:0000313" key="4">
    <source>
        <dbReference type="Proteomes" id="UP001178507"/>
    </source>
</evidence>
<name>A0AA36IHT8_9DINO</name>
<evidence type="ECO:0000313" key="3">
    <source>
        <dbReference type="EMBL" id="CAJ1387859.1"/>
    </source>
</evidence>
<feature type="compositionally biased region" description="Polar residues" evidence="2">
    <location>
        <begin position="698"/>
        <end position="707"/>
    </location>
</feature>
<comment type="caution">
    <text evidence="3">The sequence shown here is derived from an EMBL/GenBank/DDBJ whole genome shotgun (WGS) entry which is preliminary data.</text>
</comment>
<feature type="region of interest" description="Disordered" evidence="2">
    <location>
        <begin position="683"/>
        <end position="804"/>
    </location>
</feature>
<dbReference type="Proteomes" id="UP001178507">
    <property type="component" value="Unassembled WGS sequence"/>
</dbReference>